<evidence type="ECO:0000313" key="2">
    <source>
        <dbReference type="EMBL" id="MCZ4297963.1"/>
    </source>
</evidence>
<proteinExistence type="predicted"/>
<name>A0ABT4LWR6_9PROT</name>
<dbReference type="RefSeq" id="WP_269402081.1">
    <property type="nucleotide sequence ID" value="NZ_JAPWGW010000002.1"/>
</dbReference>
<keyword evidence="1" id="KW-0812">Transmembrane</keyword>
<dbReference type="EMBL" id="JAPWGW010000002">
    <property type="protein sequence ID" value="MCZ4297963.1"/>
    <property type="molecule type" value="Genomic_DNA"/>
</dbReference>
<organism evidence="2 3">
    <name type="scientific">Henriciella marina</name>
    <dbReference type="NCBI Taxonomy" id="453851"/>
    <lineage>
        <taxon>Bacteria</taxon>
        <taxon>Pseudomonadati</taxon>
        <taxon>Pseudomonadota</taxon>
        <taxon>Alphaproteobacteria</taxon>
        <taxon>Hyphomonadales</taxon>
        <taxon>Hyphomonadaceae</taxon>
        <taxon>Henriciella</taxon>
    </lineage>
</organism>
<feature type="transmembrane region" description="Helical" evidence="1">
    <location>
        <begin position="12"/>
        <end position="32"/>
    </location>
</feature>
<feature type="transmembrane region" description="Helical" evidence="1">
    <location>
        <begin position="95"/>
        <end position="121"/>
    </location>
</feature>
<feature type="transmembrane region" description="Helical" evidence="1">
    <location>
        <begin position="67"/>
        <end position="88"/>
    </location>
</feature>
<gene>
    <name evidence="2" type="ORF">O4G74_07835</name>
</gene>
<reference evidence="2" key="1">
    <citation type="submission" date="2022-12" db="EMBL/GenBank/DDBJ databases">
        <title>Bacterial isolates from different developmental stages of Nematostella vectensis.</title>
        <authorList>
            <person name="Fraune S."/>
        </authorList>
    </citation>
    <scope>NUCLEOTIDE SEQUENCE</scope>
    <source>
        <strain evidence="2">G21632-S1</strain>
    </source>
</reference>
<evidence type="ECO:0000313" key="3">
    <source>
        <dbReference type="Proteomes" id="UP001083770"/>
    </source>
</evidence>
<keyword evidence="1" id="KW-0472">Membrane</keyword>
<accession>A0ABT4LWR6</accession>
<protein>
    <submittedName>
        <fullName evidence="2">Uncharacterized protein</fullName>
    </submittedName>
</protein>
<keyword evidence="1" id="KW-1133">Transmembrane helix</keyword>
<sequence length="317" mass="36330">MRTALVRRKKRQTGLDPLAWSIFLTLISSLLFKRIVDIWGKVAIPDCQELPVAFMGATDRFDGPMEWLLVIGVSAAALLIVQAFHALLSRTAHRTFWLLWLVNMAAAALLIWSFLLSWAYFNPTARSAAPIFQFTQTFAPRLLYMEPLPLDPLPPSDIQDWIWHEELNAWVNEPIGLMWRKEVVRTCEPVELRRAQLKLIYGEHDPDGQVIDNIGVEQMRAPVEGDVLYDLDGNYLVTIGSPYHKNSDITRARDAGYDSKKAAMTPAEAESRFYDYWWSYPVSDPLAPTTVPRIQKEQIDQIVAESWGDDRPSWRED</sequence>
<evidence type="ECO:0000256" key="1">
    <source>
        <dbReference type="SAM" id="Phobius"/>
    </source>
</evidence>
<comment type="caution">
    <text evidence="2">The sequence shown here is derived from an EMBL/GenBank/DDBJ whole genome shotgun (WGS) entry which is preliminary data.</text>
</comment>
<keyword evidence="3" id="KW-1185">Reference proteome</keyword>
<dbReference type="Proteomes" id="UP001083770">
    <property type="component" value="Unassembled WGS sequence"/>
</dbReference>